<sequence length="342" mass="40109">MKMPTLPAELVEEILTALVDSYNDDPAYQWNQLRNLSSFQRQCIEKHFENFWLPKLIISAFSGIWFSWEYTLDSTDALLSEGIATYRHILDPSNSMNHLLQEKWEYPSGPAVFLRFGEGFLKRGLRGGYIVDDLEPTGLEVSNEGLTMRFNWRRTLDALFREEMLLRNHREAMLQSAEQDFAQLHDMQNDPEAKNKYLLKRLCQDIQMASRVAVLRHRHAQADPSGQSVPIFSRFCRRFHLQEPNDPRDSISISCGDRCTPPSIFEIVQQEESMVLCLPGWHNMSNQMLYDLYAEEFGWACCIVQGRRDDEDFQKERRRVWDNPIRFEVSDMLICRHYDPLG</sequence>
<dbReference type="Proteomes" id="UP000800036">
    <property type="component" value="Unassembled WGS sequence"/>
</dbReference>
<reference evidence="1" key="1">
    <citation type="journal article" date="2020" name="Stud. Mycol.">
        <title>101 Dothideomycetes genomes: a test case for predicting lifestyles and emergence of pathogens.</title>
        <authorList>
            <person name="Haridas S."/>
            <person name="Albert R."/>
            <person name="Binder M."/>
            <person name="Bloem J."/>
            <person name="Labutti K."/>
            <person name="Salamov A."/>
            <person name="Andreopoulos B."/>
            <person name="Baker S."/>
            <person name="Barry K."/>
            <person name="Bills G."/>
            <person name="Bluhm B."/>
            <person name="Cannon C."/>
            <person name="Castanera R."/>
            <person name="Culley D."/>
            <person name="Daum C."/>
            <person name="Ezra D."/>
            <person name="Gonzalez J."/>
            <person name="Henrissat B."/>
            <person name="Kuo A."/>
            <person name="Liang C."/>
            <person name="Lipzen A."/>
            <person name="Lutzoni F."/>
            <person name="Magnuson J."/>
            <person name="Mondo S."/>
            <person name="Nolan M."/>
            <person name="Ohm R."/>
            <person name="Pangilinan J."/>
            <person name="Park H.-J."/>
            <person name="Ramirez L."/>
            <person name="Alfaro M."/>
            <person name="Sun H."/>
            <person name="Tritt A."/>
            <person name="Yoshinaga Y."/>
            <person name="Zwiers L.-H."/>
            <person name="Turgeon B."/>
            <person name="Goodwin S."/>
            <person name="Spatafora J."/>
            <person name="Crous P."/>
            <person name="Grigoriev I."/>
        </authorList>
    </citation>
    <scope>NUCLEOTIDE SEQUENCE</scope>
    <source>
        <strain evidence="1">CBS 107.79</strain>
    </source>
</reference>
<organism evidence="1 2">
    <name type="scientific">Bimuria novae-zelandiae CBS 107.79</name>
    <dbReference type="NCBI Taxonomy" id="1447943"/>
    <lineage>
        <taxon>Eukaryota</taxon>
        <taxon>Fungi</taxon>
        <taxon>Dikarya</taxon>
        <taxon>Ascomycota</taxon>
        <taxon>Pezizomycotina</taxon>
        <taxon>Dothideomycetes</taxon>
        <taxon>Pleosporomycetidae</taxon>
        <taxon>Pleosporales</taxon>
        <taxon>Massarineae</taxon>
        <taxon>Didymosphaeriaceae</taxon>
        <taxon>Bimuria</taxon>
    </lineage>
</organism>
<proteinExistence type="predicted"/>
<dbReference type="AlphaFoldDB" id="A0A6A5VQ72"/>
<evidence type="ECO:0000313" key="1">
    <source>
        <dbReference type="EMBL" id="KAF1979105.1"/>
    </source>
</evidence>
<dbReference type="OrthoDB" id="2997776at2759"/>
<gene>
    <name evidence="1" type="ORF">BU23DRAFT_148135</name>
</gene>
<keyword evidence="2" id="KW-1185">Reference proteome</keyword>
<evidence type="ECO:0000313" key="2">
    <source>
        <dbReference type="Proteomes" id="UP000800036"/>
    </source>
</evidence>
<accession>A0A6A5VQ72</accession>
<name>A0A6A5VQ72_9PLEO</name>
<dbReference type="EMBL" id="ML976658">
    <property type="protein sequence ID" value="KAF1979105.1"/>
    <property type="molecule type" value="Genomic_DNA"/>
</dbReference>
<protein>
    <submittedName>
        <fullName evidence="1">Uncharacterized protein</fullName>
    </submittedName>
</protein>